<keyword evidence="9 12" id="KW-0472">Membrane</keyword>
<evidence type="ECO:0000313" key="14">
    <source>
        <dbReference type="Proteomes" id="UP000248597"/>
    </source>
</evidence>
<comment type="caution">
    <text evidence="13">The sequence shown here is derived from an EMBL/GenBank/DDBJ whole genome shotgun (WGS) entry which is preliminary data.</text>
</comment>
<evidence type="ECO:0000256" key="8">
    <source>
        <dbReference type="ARBA" id="ARBA00023133"/>
    </source>
</evidence>
<comment type="catalytic activity">
    <reaction evidence="11">
        <text>Fe(II)-heme o + 2 A + H2O = Fe(II)-heme a + 2 AH2</text>
        <dbReference type="Rhea" id="RHEA:63388"/>
        <dbReference type="ChEBI" id="CHEBI:13193"/>
        <dbReference type="ChEBI" id="CHEBI:15377"/>
        <dbReference type="ChEBI" id="CHEBI:17499"/>
        <dbReference type="ChEBI" id="CHEBI:60530"/>
        <dbReference type="ChEBI" id="CHEBI:61715"/>
        <dbReference type="EC" id="1.17.99.9"/>
    </reaction>
    <physiologicalReaction direction="left-to-right" evidence="11">
        <dbReference type="Rhea" id="RHEA:63389"/>
    </physiologicalReaction>
</comment>
<keyword evidence="4 12" id="KW-0479">Metal-binding</keyword>
<evidence type="ECO:0000256" key="5">
    <source>
        <dbReference type="ARBA" id="ARBA00022989"/>
    </source>
</evidence>
<dbReference type="HAMAP" id="MF_01665">
    <property type="entry name" value="HemeA_synth_type2"/>
    <property type="match status" value="1"/>
</dbReference>
<feature type="binding site" description="axial binding residue" evidence="12">
    <location>
        <position position="271"/>
    </location>
    <ligand>
        <name>heme</name>
        <dbReference type="ChEBI" id="CHEBI:30413"/>
    </ligand>
    <ligandPart>
        <name>Fe</name>
        <dbReference type="ChEBI" id="CHEBI:18248"/>
    </ligandPart>
</feature>
<comment type="subunit">
    <text evidence="12">Interacts with CtaB.</text>
</comment>
<feature type="transmembrane region" description="Helical" evidence="12">
    <location>
        <begin position="302"/>
        <end position="324"/>
    </location>
</feature>
<evidence type="ECO:0000256" key="6">
    <source>
        <dbReference type="ARBA" id="ARBA00023002"/>
    </source>
</evidence>
<comment type="function">
    <text evidence="12">Catalyzes the conversion of heme O to heme A by two successive hydroxylations of the methyl group at C8. The first hydroxylation forms heme I, the second hydroxylation results in an unstable dihydroxymethyl group, which spontaneously dehydrates, resulting in the formyl group of heme A.</text>
</comment>
<evidence type="ECO:0000256" key="12">
    <source>
        <dbReference type="HAMAP-Rule" id="MF_01665"/>
    </source>
</evidence>
<keyword evidence="7 12" id="KW-0408">Iron</keyword>
<dbReference type="InterPro" id="IPR003780">
    <property type="entry name" value="COX15/CtaA_fam"/>
</dbReference>
<gene>
    <name evidence="12" type="primary">ctaA</name>
    <name evidence="13" type="ORF">DI569_04180</name>
</gene>
<dbReference type="UniPathway" id="UPA00269">
    <property type="reaction ID" value="UER00713"/>
</dbReference>
<comment type="caution">
    <text evidence="12">Lacks conserved residue(s) required for the propagation of feature annotation.</text>
</comment>
<dbReference type="GO" id="GO:0046872">
    <property type="term" value="F:metal ion binding"/>
    <property type="evidence" value="ECO:0007669"/>
    <property type="project" value="UniProtKB-KW"/>
</dbReference>
<evidence type="ECO:0000256" key="4">
    <source>
        <dbReference type="ARBA" id="ARBA00022723"/>
    </source>
</evidence>
<protein>
    <recommendedName>
        <fullName evidence="12">Heme A synthase</fullName>
        <shortName evidence="12">HAS</shortName>
        <ecNumber evidence="12">1.17.99.9</ecNumber>
    </recommendedName>
    <alternativeName>
        <fullName evidence="12">Cytochrome aa3-controlling protein</fullName>
    </alternativeName>
</protein>
<dbReference type="GO" id="GO:0120547">
    <property type="term" value="F:heme A synthase activity"/>
    <property type="evidence" value="ECO:0007669"/>
    <property type="project" value="UniProtKB-EC"/>
</dbReference>
<comment type="subcellular location">
    <subcellularLocation>
        <location evidence="12">Cell membrane</location>
        <topology evidence="12">Multi-pass membrane protein</topology>
    </subcellularLocation>
    <subcellularLocation>
        <location evidence="2">Membrane</location>
        <topology evidence="2">Multi-pass membrane protein</topology>
    </subcellularLocation>
</comment>
<comment type="cofactor">
    <cofactor evidence="1 12">
        <name>heme b</name>
        <dbReference type="ChEBI" id="CHEBI:60344"/>
    </cofactor>
</comment>
<evidence type="ECO:0000256" key="3">
    <source>
        <dbReference type="ARBA" id="ARBA00022692"/>
    </source>
</evidence>
<keyword evidence="6 12" id="KW-0560">Oxidoreductase</keyword>
<sequence>MTQASVASRPPRPAPPARPAAIARWLWLVALLVVVVVAVGGITRLTESGLSITEWKPVSGVIPPTNEADWIAEFEKYKQIPEYKEINRGMSLDAFKAIFFWEWLHRILGRLVGFAMVAPLLWYAWRRAIPSGYGWRLVALTSLVGLQGAIGWWMVASGLEYRTDVSHFRLATHLLTALFLLAGLVWTARDLSALAKDAAARPARFGGTALAIAAILVVQLLLGAWVAGLNAGYVSSTWPLMNDHFVPEGIDWTGGAWLALTNDPFLIHFLHRWWSWVAAAALLLLARALWRRGARAEAKLLMLAIAAQMTLGILTVVSGMAMWIAVLHQFVGALLVAATSAALHRLGRPAV</sequence>
<comment type="pathway">
    <text evidence="10 12">Porphyrin-containing compound metabolism; heme A biosynthesis; heme A from heme O: step 1/1.</text>
</comment>
<feature type="binding site" description="axial binding residue" evidence="12">
    <location>
        <position position="328"/>
    </location>
    <ligand>
        <name>heme</name>
        <dbReference type="ChEBI" id="CHEBI:30413"/>
    </ligand>
    <ligandPart>
        <name>Fe</name>
        <dbReference type="ChEBI" id="CHEBI:18248"/>
    </ligandPart>
</feature>
<dbReference type="PANTHER" id="PTHR23289:SF2">
    <property type="entry name" value="CYTOCHROME C OXIDASE ASSEMBLY PROTEIN COX15 HOMOLOG"/>
    <property type="match status" value="1"/>
</dbReference>
<feature type="transmembrane region" description="Helical" evidence="12">
    <location>
        <begin position="21"/>
        <end position="42"/>
    </location>
</feature>
<dbReference type="InterPro" id="IPR023754">
    <property type="entry name" value="HemeA_Synthase_type2"/>
</dbReference>
<dbReference type="Pfam" id="PF02628">
    <property type="entry name" value="COX15-CtaA"/>
    <property type="match status" value="1"/>
</dbReference>
<proteinExistence type="inferred from homology"/>
<evidence type="ECO:0000313" key="13">
    <source>
        <dbReference type="EMBL" id="PZQ23640.1"/>
    </source>
</evidence>
<feature type="transmembrane region" description="Helical" evidence="12">
    <location>
        <begin position="167"/>
        <end position="188"/>
    </location>
</feature>
<evidence type="ECO:0000256" key="9">
    <source>
        <dbReference type="ARBA" id="ARBA00023136"/>
    </source>
</evidence>
<dbReference type="PANTHER" id="PTHR23289">
    <property type="entry name" value="CYTOCHROME C OXIDASE ASSEMBLY PROTEIN COX15"/>
    <property type="match status" value="1"/>
</dbReference>
<evidence type="ECO:0000256" key="7">
    <source>
        <dbReference type="ARBA" id="ARBA00023004"/>
    </source>
</evidence>
<feature type="transmembrane region" description="Helical" evidence="12">
    <location>
        <begin position="273"/>
        <end position="290"/>
    </location>
</feature>
<evidence type="ECO:0000256" key="10">
    <source>
        <dbReference type="ARBA" id="ARBA00044501"/>
    </source>
</evidence>
<keyword evidence="5 12" id="KW-1133">Transmembrane helix</keyword>
<dbReference type="AlphaFoldDB" id="A0A2W5NBH0"/>
<dbReference type="GO" id="GO:0006784">
    <property type="term" value="P:heme A biosynthetic process"/>
    <property type="evidence" value="ECO:0007669"/>
    <property type="project" value="UniProtKB-UniRule"/>
</dbReference>
<reference evidence="13 14" key="1">
    <citation type="submission" date="2017-08" db="EMBL/GenBank/DDBJ databases">
        <title>Infants hospitalized years apart are colonized by the same room-sourced microbial strains.</title>
        <authorList>
            <person name="Brooks B."/>
            <person name="Olm M.R."/>
            <person name="Firek B.A."/>
            <person name="Baker R."/>
            <person name="Thomas B.C."/>
            <person name="Morowitz M.J."/>
            <person name="Banfield J.F."/>
        </authorList>
    </citation>
    <scope>NUCLEOTIDE SEQUENCE [LARGE SCALE GENOMIC DNA]</scope>
    <source>
        <strain evidence="13">S2_005_003_R2_47</strain>
    </source>
</reference>
<feature type="transmembrane region" description="Helical" evidence="12">
    <location>
        <begin position="209"/>
        <end position="233"/>
    </location>
</feature>
<keyword evidence="8 12" id="KW-0350">Heme biosynthesis</keyword>
<dbReference type="EC" id="1.17.99.9" evidence="12"/>
<dbReference type="EMBL" id="QFPJ01000006">
    <property type="protein sequence ID" value="PZQ23640.1"/>
    <property type="molecule type" value="Genomic_DNA"/>
</dbReference>
<accession>A0A2W5NBH0</accession>
<feature type="transmembrane region" description="Helical" evidence="12">
    <location>
        <begin position="137"/>
        <end position="155"/>
    </location>
</feature>
<evidence type="ECO:0000256" key="2">
    <source>
        <dbReference type="ARBA" id="ARBA00004141"/>
    </source>
</evidence>
<organism evidence="13 14">
    <name type="scientific">Sphingopyxis macrogoltabida</name>
    <name type="common">Sphingomonas macrogoltabidus</name>
    <dbReference type="NCBI Taxonomy" id="33050"/>
    <lineage>
        <taxon>Bacteria</taxon>
        <taxon>Pseudomonadati</taxon>
        <taxon>Pseudomonadota</taxon>
        <taxon>Alphaproteobacteria</taxon>
        <taxon>Sphingomonadales</taxon>
        <taxon>Sphingomonadaceae</taxon>
        <taxon>Sphingopyxis</taxon>
    </lineage>
</organism>
<dbReference type="Proteomes" id="UP000248597">
    <property type="component" value="Unassembled WGS sequence"/>
</dbReference>
<evidence type="ECO:0000256" key="1">
    <source>
        <dbReference type="ARBA" id="ARBA00001970"/>
    </source>
</evidence>
<comment type="similarity">
    <text evidence="12">Belongs to the COX15/CtaA family. Type 2 subfamily.</text>
</comment>
<keyword evidence="3 12" id="KW-0812">Transmembrane</keyword>
<keyword evidence="12" id="KW-1003">Cell membrane</keyword>
<feature type="transmembrane region" description="Helical" evidence="12">
    <location>
        <begin position="107"/>
        <end position="125"/>
    </location>
</feature>
<evidence type="ECO:0000256" key="11">
    <source>
        <dbReference type="ARBA" id="ARBA00048044"/>
    </source>
</evidence>
<dbReference type="GO" id="GO:0005886">
    <property type="term" value="C:plasma membrane"/>
    <property type="evidence" value="ECO:0007669"/>
    <property type="project" value="UniProtKB-SubCell"/>
</dbReference>
<name>A0A2W5NBH0_SPHMC</name>